<dbReference type="Proteomes" id="UP001206925">
    <property type="component" value="Unassembled WGS sequence"/>
</dbReference>
<dbReference type="CDD" id="cd00170">
    <property type="entry name" value="SEC14"/>
    <property type="match status" value="1"/>
</dbReference>
<organism evidence="2 3">
    <name type="scientific">Ambrosia artemisiifolia</name>
    <name type="common">Common ragweed</name>
    <dbReference type="NCBI Taxonomy" id="4212"/>
    <lineage>
        <taxon>Eukaryota</taxon>
        <taxon>Viridiplantae</taxon>
        <taxon>Streptophyta</taxon>
        <taxon>Embryophyta</taxon>
        <taxon>Tracheophyta</taxon>
        <taxon>Spermatophyta</taxon>
        <taxon>Magnoliopsida</taxon>
        <taxon>eudicotyledons</taxon>
        <taxon>Gunneridae</taxon>
        <taxon>Pentapetalae</taxon>
        <taxon>asterids</taxon>
        <taxon>campanulids</taxon>
        <taxon>Asterales</taxon>
        <taxon>Asteraceae</taxon>
        <taxon>Asteroideae</taxon>
        <taxon>Heliantheae alliance</taxon>
        <taxon>Heliantheae</taxon>
        <taxon>Ambrosia</taxon>
    </lineage>
</organism>
<feature type="domain" description="CRAL-TRIO" evidence="1">
    <location>
        <begin position="1"/>
        <end position="133"/>
    </location>
</feature>
<dbReference type="PANTHER" id="PTHR45824:SF22">
    <property type="entry name" value="SEC14P-LIKE PHOSPHATIDYLINOSITOL TRANSFER FAMILY PROTEIN"/>
    <property type="match status" value="1"/>
</dbReference>
<comment type="caution">
    <text evidence="2">The sequence shown here is derived from an EMBL/GenBank/DDBJ whole genome shotgun (WGS) entry which is preliminary data.</text>
</comment>
<accession>A0AAD5BUW3</accession>
<dbReference type="InterPro" id="IPR001251">
    <property type="entry name" value="CRAL-TRIO_dom"/>
</dbReference>
<evidence type="ECO:0000313" key="2">
    <source>
        <dbReference type="EMBL" id="KAI7729734.1"/>
    </source>
</evidence>
<gene>
    <name evidence="2" type="ORF">M8C21_020939</name>
</gene>
<sequence>MQNTTGMENQIRQLVYLVENAILNLPEGQEEMVWLIDFTGWSFSTSVPVKTARETISVLQNHYPQRLAVAFLYSPPRLFEALWKMIKYCLDPKTFQKIKFVYPKNKESVEIMQSCFDADNLPTEFGGKATMKYDHEEFSKLMVQDDLKTAKFWGFDQKIDGNAEKES</sequence>
<proteinExistence type="predicted"/>
<dbReference type="PROSITE" id="PS50191">
    <property type="entry name" value="CRAL_TRIO"/>
    <property type="match status" value="1"/>
</dbReference>
<dbReference type="InterPro" id="IPR052578">
    <property type="entry name" value="PI_Transfer_CRAL-TRIO"/>
</dbReference>
<dbReference type="SUPFAM" id="SSF52087">
    <property type="entry name" value="CRAL/TRIO domain"/>
    <property type="match status" value="1"/>
</dbReference>
<dbReference type="AlphaFoldDB" id="A0AAD5BUW3"/>
<dbReference type="InterPro" id="IPR036865">
    <property type="entry name" value="CRAL-TRIO_dom_sf"/>
</dbReference>
<keyword evidence="3" id="KW-1185">Reference proteome</keyword>
<dbReference type="EMBL" id="JAMZMK010010930">
    <property type="protein sequence ID" value="KAI7729734.1"/>
    <property type="molecule type" value="Genomic_DNA"/>
</dbReference>
<name>A0AAD5BUW3_AMBAR</name>
<evidence type="ECO:0000313" key="3">
    <source>
        <dbReference type="Proteomes" id="UP001206925"/>
    </source>
</evidence>
<reference evidence="2" key="1">
    <citation type="submission" date="2022-06" db="EMBL/GenBank/DDBJ databases">
        <title>Uncovering the hologenomic basis of an extraordinary plant invasion.</title>
        <authorList>
            <person name="Bieker V.C."/>
            <person name="Martin M.D."/>
            <person name="Gilbert T."/>
            <person name="Hodgins K."/>
            <person name="Battlay P."/>
            <person name="Petersen B."/>
            <person name="Wilson J."/>
        </authorList>
    </citation>
    <scope>NUCLEOTIDE SEQUENCE</scope>
    <source>
        <strain evidence="2">AA19_3_7</strain>
        <tissue evidence="2">Leaf</tissue>
    </source>
</reference>
<protein>
    <recommendedName>
        <fullName evidence="1">CRAL-TRIO domain-containing protein</fullName>
    </recommendedName>
</protein>
<dbReference type="PANTHER" id="PTHR45824">
    <property type="entry name" value="GH16843P"/>
    <property type="match status" value="1"/>
</dbReference>
<dbReference type="Pfam" id="PF00650">
    <property type="entry name" value="CRAL_TRIO"/>
    <property type="match status" value="1"/>
</dbReference>
<dbReference type="SMART" id="SM00516">
    <property type="entry name" value="SEC14"/>
    <property type="match status" value="1"/>
</dbReference>
<dbReference type="GO" id="GO:0008526">
    <property type="term" value="F:phosphatidylinositol transfer activity"/>
    <property type="evidence" value="ECO:0007669"/>
    <property type="project" value="TreeGrafter"/>
</dbReference>
<dbReference type="Gene3D" id="3.40.525.10">
    <property type="entry name" value="CRAL-TRIO lipid binding domain"/>
    <property type="match status" value="1"/>
</dbReference>
<evidence type="ECO:0000259" key="1">
    <source>
        <dbReference type="PROSITE" id="PS50191"/>
    </source>
</evidence>